<dbReference type="Proteomes" id="UP000249464">
    <property type="component" value="Unassembled WGS sequence"/>
</dbReference>
<dbReference type="STRING" id="796604.A0A2X0MZF5"/>
<organism evidence="1 2">
    <name type="scientific">Microbotryum silenes-dioicae</name>
    <dbReference type="NCBI Taxonomy" id="796604"/>
    <lineage>
        <taxon>Eukaryota</taxon>
        <taxon>Fungi</taxon>
        <taxon>Dikarya</taxon>
        <taxon>Basidiomycota</taxon>
        <taxon>Pucciniomycotina</taxon>
        <taxon>Microbotryomycetes</taxon>
        <taxon>Microbotryales</taxon>
        <taxon>Microbotryaceae</taxon>
        <taxon>Microbotryum</taxon>
    </lineage>
</organism>
<accession>A0A2X0MZF5</accession>
<evidence type="ECO:0000313" key="2">
    <source>
        <dbReference type="Proteomes" id="UP000249464"/>
    </source>
</evidence>
<dbReference type="AlphaFoldDB" id="A0A2X0MZF5"/>
<protein>
    <submittedName>
        <fullName evidence="1">BQ5605_C006g03830 protein</fullName>
    </submittedName>
</protein>
<reference evidence="1 2" key="1">
    <citation type="submission" date="2016-11" db="EMBL/GenBank/DDBJ databases">
        <authorList>
            <person name="Jaros S."/>
            <person name="Januszkiewicz K."/>
            <person name="Wedrychowicz H."/>
        </authorList>
    </citation>
    <scope>NUCLEOTIDE SEQUENCE [LARGE SCALE GENOMIC DNA]</scope>
</reference>
<dbReference type="EMBL" id="FQNC01000044">
    <property type="protein sequence ID" value="SGY54017.1"/>
    <property type="molecule type" value="Genomic_DNA"/>
</dbReference>
<keyword evidence="2" id="KW-1185">Reference proteome</keyword>
<name>A0A2X0MZF5_9BASI</name>
<evidence type="ECO:0000313" key="1">
    <source>
        <dbReference type="EMBL" id="SGY54017.1"/>
    </source>
</evidence>
<proteinExistence type="predicted"/>
<gene>
    <name evidence="1" type="primary">BQ5605_C006g03830</name>
    <name evidence="1" type="ORF">BQ5605_C006G03830</name>
</gene>
<sequence>MEFWGLVLNLNYNCLILSIILGAWLHALATSEAVVVEALQRIRDQEMPAARNIATNSNSLQHDLFECQLSSCFFNISVNSTYFGPVILVVAAQVYTLTGCITRASDGSQKPPKVSRLRLCTPLNHGGFGLIDLPRRLAIDHAKWVFHLRDPDGCFIRHLFDIRTRLQAANKRTPFTLPKSGPNPHRRSWVWIWKTKALLSPRWIRYFEAWDLVTTLKPPELSKSPNLERWATHVLYFPAGHGIQLSVNPTLFRGPNGEVMTPYSFVNASKRHQAFLYPPILPVGHHQRVFCLPEQRWNAWWKKLRKVRRVHSDAKDTAHLLSLGSLHPGSQLASPNIPFLHNRSTACVMCLSEAPETLAHLAVGCPFARRLWSALTPFPHPNFVQFVCPVVSRSARRLPTAETAFEELCASIQESKGQLVSL</sequence>